<dbReference type="HAMAP" id="MF_02225">
    <property type="entry name" value="CoaBC"/>
    <property type="match status" value="1"/>
</dbReference>
<dbReference type="Gene3D" id="3.40.50.10300">
    <property type="entry name" value="CoaB-like"/>
    <property type="match status" value="1"/>
</dbReference>
<dbReference type="GO" id="GO:0015937">
    <property type="term" value="P:coenzyme A biosynthetic process"/>
    <property type="evidence" value="ECO:0007669"/>
    <property type="project" value="UniProtKB-UniRule"/>
</dbReference>
<dbReference type="EMBL" id="CP043431">
    <property type="protein sequence ID" value="QNT64830.1"/>
    <property type="molecule type" value="Genomic_DNA"/>
</dbReference>
<protein>
    <recommendedName>
        <fullName evidence="1">Coenzyme A biosynthesis bifunctional protein CoaBC</fullName>
    </recommendedName>
    <alternativeName>
        <fullName evidence="1">DNA/pantothenate metabolism flavoprotein</fullName>
    </alternativeName>
    <alternativeName>
        <fullName evidence="1">Phosphopantothenoylcysteine synthetase/decarboxylase</fullName>
        <shortName evidence="1">PPCS-PPCDC</shortName>
    </alternativeName>
    <domain>
        <recommendedName>
            <fullName evidence="1">Phosphopantothenoylcysteine decarboxylase</fullName>
            <shortName evidence="1">PPC decarboxylase</shortName>
            <shortName evidence="1">PPC-DC</shortName>
            <ecNumber evidence="1">4.1.1.36</ecNumber>
        </recommendedName>
        <alternativeName>
            <fullName evidence="1">CoaC</fullName>
        </alternativeName>
    </domain>
    <domain>
        <recommendedName>
            <fullName evidence="1">Phosphopantothenate--cysteine ligase</fullName>
            <ecNumber evidence="1">6.3.2.5</ecNumber>
        </recommendedName>
        <alternativeName>
            <fullName evidence="1">CoaB</fullName>
        </alternativeName>
        <alternativeName>
            <fullName evidence="1">Phosphopantothenoylcysteine synthetase</fullName>
            <shortName evidence="1">PPC synthetase</shortName>
            <shortName evidence="1">PPC-S</shortName>
        </alternativeName>
    </domain>
</protein>
<dbReference type="Pfam" id="PF04127">
    <property type="entry name" value="DFP"/>
    <property type="match status" value="1"/>
</dbReference>
<comment type="pathway">
    <text evidence="1 2">Cofactor biosynthesis; coenzyme A biosynthesis; CoA from (R)-pantothenate: step 2/5.</text>
</comment>
<dbReference type="AlphaFoldDB" id="A0A7H1MMZ4"/>
<dbReference type="SUPFAM" id="SSF102645">
    <property type="entry name" value="CoaB-like"/>
    <property type="match status" value="1"/>
</dbReference>
<dbReference type="Proteomes" id="UP000516446">
    <property type="component" value="Chromosome"/>
</dbReference>
<feature type="binding site" evidence="1">
    <location>
        <position position="342"/>
    </location>
    <ligand>
        <name>CTP</name>
        <dbReference type="ChEBI" id="CHEBI:37563"/>
    </ligand>
</feature>
<evidence type="ECO:0000313" key="5">
    <source>
        <dbReference type="EMBL" id="QNT64830.1"/>
    </source>
</evidence>
<comment type="pathway">
    <text evidence="1 2">Cofactor biosynthesis; coenzyme A biosynthesis; CoA from (R)-pantothenate: step 3/5.</text>
</comment>
<evidence type="ECO:0000259" key="3">
    <source>
        <dbReference type="Pfam" id="PF02441"/>
    </source>
</evidence>
<dbReference type="InterPro" id="IPR005252">
    <property type="entry name" value="CoaBC"/>
</dbReference>
<evidence type="ECO:0000259" key="4">
    <source>
        <dbReference type="Pfam" id="PF04127"/>
    </source>
</evidence>
<comment type="function">
    <text evidence="2">Catalyzes two steps in the biosynthesis of coenzyme A. In the first step cysteine is conjugated to 4'-phosphopantothenate to form 4-phosphopantothenoylcysteine, in the latter compound is decarboxylated to form 4'-phosphopantotheine.</text>
</comment>
<keyword evidence="6" id="KW-1185">Reference proteome</keyword>
<dbReference type="GO" id="GO:0004632">
    <property type="term" value="F:phosphopantothenate--cysteine ligase activity"/>
    <property type="evidence" value="ECO:0007669"/>
    <property type="project" value="UniProtKB-UniRule"/>
</dbReference>
<dbReference type="OMA" id="AMNVNMY"/>
<comment type="cofactor">
    <cofactor evidence="1">
        <name>FMN</name>
        <dbReference type="ChEBI" id="CHEBI:58210"/>
    </cofactor>
    <text evidence="1">Binds 1 FMN per subunit.</text>
</comment>
<comment type="caution">
    <text evidence="1">Lacks conserved residue(s) required for the propagation of feature annotation.</text>
</comment>
<dbReference type="RefSeq" id="WP_006845175.1">
    <property type="nucleotide sequence ID" value="NZ_CP026847.1"/>
</dbReference>
<keyword evidence="1" id="KW-0511">Multifunctional enzyme</keyword>
<dbReference type="EC" id="4.1.1.36" evidence="1"/>
<sequence>MFENKKIVLIVTGGIAAYKAAIFARLLMKAGATVRVVMTANALEFVTEKTFAVLTKQPVLTDLFNPAQSTQVGHVEIADWADYMMVVPATANIISKIAQGIGDDVASTVLLARHTPLLVAPAMNANMYNNPAVQRNLQQLRQDQVLILEPAYGMLAEGYAGLGRLPEPDELLAQAELKLRQIQGTSLEGQHYLVTAGGTREYLDPVRYIGNRSSGKMGYAIAQALTEAGAKVTLISTVNLKVPVGTEVISVQSALEMQAEIDKLFPQSDGLVMAAAVADFRTAEVATQKIKKNQNQGLDLQLTQNPDLVATFGAKKQNQKVIAFAAETNDLIEHAQTKLQKKHADLLVANDVSRTDRGFGVDQNQVTILEPGQPNETLPLLSKIETARLIVQRIIKLSVGEN</sequence>
<accession>A0A7H1MMZ4</accession>
<organism evidence="5 6">
    <name type="scientific">Weissella koreensis</name>
    <dbReference type="NCBI Taxonomy" id="165096"/>
    <lineage>
        <taxon>Bacteria</taxon>
        <taxon>Bacillati</taxon>
        <taxon>Bacillota</taxon>
        <taxon>Bacilli</taxon>
        <taxon>Lactobacillales</taxon>
        <taxon>Lactobacillaceae</taxon>
        <taxon>Weissella</taxon>
    </lineage>
</organism>
<evidence type="ECO:0000313" key="6">
    <source>
        <dbReference type="Proteomes" id="UP000516446"/>
    </source>
</evidence>
<dbReference type="NCBIfam" id="TIGR00521">
    <property type="entry name" value="coaBC_dfp"/>
    <property type="match status" value="1"/>
</dbReference>
<gene>
    <name evidence="1 5" type="primary">coaBC</name>
    <name evidence="5" type="ORF">FY536_06065</name>
</gene>
<dbReference type="InterPro" id="IPR035929">
    <property type="entry name" value="CoaB-like_sf"/>
</dbReference>
<feature type="binding site" evidence="1">
    <location>
        <position position="338"/>
    </location>
    <ligand>
        <name>CTP</name>
        <dbReference type="ChEBI" id="CHEBI:37563"/>
    </ligand>
</feature>
<feature type="region of interest" description="Phosphopantothenoylcysteine decarboxylase" evidence="1">
    <location>
        <begin position="1"/>
        <end position="191"/>
    </location>
</feature>
<dbReference type="PANTHER" id="PTHR14359">
    <property type="entry name" value="HOMO-OLIGOMERIC FLAVIN CONTAINING CYS DECARBOXYLASE FAMILY"/>
    <property type="match status" value="1"/>
</dbReference>
<dbReference type="GO" id="GO:0071513">
    <property type="term" value="C:phosphopantothenoylcysteine decarboxylase complex"/>
    <property type="evidence" value="ECO:0007669"/>
    <property type="project" value="TreeGrafter"/>
</dbReference>
<dbReference type="GO" id="GO:0004633">
    <property type="term" value="F:phosphopantothenoylcysteine decarboxylase activity"/>
    <property type="evidence" value="ECO:0007669"/>
    <property type="project" value="UniProtKB-UniRule"/>
</dbReference>
<dbReference type="InterPro" id="IPR036551">
    <property type="entry name" value="Flavin_trans-like"/>
</dbReference>
<keyword evidence="1 2" id="KW-0436">Ligase</keyword>
<comment type="similarity">
    <text evidence="1 2">In the N-terminal section; belongs to the HFCD (homo-oligomeric flavin containing Cys decarboxylase) superfamily.</text>
</comment>
<dbReference type="PANTHER" id="PTHR14359:SF6">
    <property type="entry name" value="PHOSPHOPANTOTHENOYLCYSTEINE DECARBOXYLASE"/>
    <property type="match status" value="1"/>
</dbReference>
<dbReference type="Gene3D" id="3.40.50.1950">
    <property type="entry name" value="Flavin prenyltransferase-like"/>
    <property type="match status" value="1"/>
</dbReference>
<dbReference type="SUPFAM" id="SSF52507">
    <property type="entry name" value="Homo-oligomeric flavin-containing Cys decarboxylases, HFCD"/>
    <property type="match status" value="1"/>
</dbReference>
<dbReference type="Pfam" id="PF02441">
    <property type="entry name" value="Flavoprotein"/>
    <property type="match status" value="1"/>
</dbReference>
<feature type="region of interest" description="Phosphopantothenate--cysteine ligase" evidence="1">
    <location>
        <begin position="192"/>
        <end position="402"/>
    </location>
</feature>
<feature type="domain" description="DNA/pantothenate metabolism flavoprotein C-terminal" evidence="4">
    <location>
        <begin position="187"/>
        <end position="396"/>
    </location>
</feature>
<feature type="binding site" evidence="1">
    <location>
        <position position="289"/>
    </location>
    <ligand>
        <name>CTP</name>
        <dbReference type="ChEBI" id="CHEBI:37563"/>
    </ligand>
</feature>
<comment type="cofactor">
    <cofactor evidence="1">
        <name>Mg(2+)</name>
        <dbReference type="ChEBI" id="CHEBI:18420"/>
    </cofactor>
</comment>
<feature type="domain" description="Flavoprotein" evidence="3">
    <location>
        <begin position="5"/>
        <end position="170"/>
    </location>
</feature>
<dbReference type="UniPathway" id="UPA00241">
    <property type="reaction ID" value="UER00353"/>
</dbReference>
<keyword evidence="1 2" id="KW-0285">Flavoprotein</keyword>
<keyword evidence="1" id="KW-0460">Magnesium</keyword>
<proteinExistence type="inferred from homology"/>
<keyword evidence="1 2" id="KW-0210">Decarboxylase</keyword>
<dbReference type="GO" id="GO:0010181">
    <property type="term" value="F:FMN binding"/>
    <property type="evidence" value="ECO:0007669"/>
    <property type="project" value="UniProtKB-UniRule"/>
</dbReference>
<evidence type="ECO:0000256" key="2">
    <source>
        <dbReference type="RuleBase" id="RU364078"/>
    </source>
</evidence>
<keyword evidence="1 2" id="KW-0288">FMN</keyword>
<dbReference type="GO" id="GO:0046872">
    <property type="term" value="F:metal ion binding"/>
    <property type="evidence" value="ECO:0007669"/>
    <property type="project" value="UniProtKB-KW"/>
</dbReference>
<keyword evidence="1 2" id="KW-0456">Lyase</keyword>
<dbReference type="EC" id="6.3.2.5" evidence="1"/>
<comment type="similarity">
    <text evidence="1 2">In the C-terminal section; belongs to the PPC synthetase family.</text>
</comment>
<feature type="binding site" evidence="1">
    <location>
        <position position="279"/>
    </location>
    <ligand>
        <name>CTP</name>
        <dbReference type="ChEBI" id="CHEBI:37563"/>
    </ligand>
</feature>
<comment type="catalytic activity">
    <reaction evidence="1 2">
        <text>(R)-4'-phosphopantothenate + L-cysteine + CTP = N-[(R)-4-phosphopantothenoyl]-L-cysteine + CMP + diphosphate + H(+)</text>
        <dbReference type="Rhea" id="RHEA:19397"/>
        <dbReference type="ChEBI" id="CHEBI:10986"/>
        <dbReference type="ChEBI" id="CHEBI:15378"/>
        <dbReference type="ChEBI" id="CHEBI:33019"/>
        <dbReference type="ChEBI" id="CHEBI:35235"/>
        <dbReference type="ChEBI" id="CHEBI:37563"/>
        <dbReference type="ChEBI" id="CHEBI:59458"/>
        <dbReference type="ChEBI" id="CHEBI:60377"/>
        <dbReference type="EC" id="6.3.2.5"/>
    </reaction>
</comment>
<dbReference type="GO" id="GO:0015941">
    <property type="term" value="P:pantothenate catabolic process"/>
    <property type="evidence" value="ECO:0007669"/>
    <property type="project" value="InterPro"/>
</dbReference>
<dbReference type="InterPro" id="IPR003382">
    <property type="entry name" value="Flavoprotein"/>
</dbReference>
<comment type="function">
    <text evidence="1">Catalyzes two sequential steps in the biosynthesis of coenzyme A. In the first step cysteine is conjugated to 4'-phosphopantothenate to form 4-phosphopantothenoylcysteine. In the second step the latter compound is decarboxylated to form 4'-phosphopantotheine.</text>
</comment>
<evidence type="ECO:0000256" key="1">
    <source>
        <dbReference type="HAMAP-Rule" id="MF_02225"/>
    </source>
</evidence>
<feature type="binding site" evidence="1">
    <location>
        <begin position="306"/>
        <end position="309"/>
    </location>
    <ligand>
        <name>CTP</name>
        <dbReference type="ChEBI" id="CHEBI:37563"/>
    </ligand>
</feature>
<comment type="catalytic activity">
    <reaction evidence="1 2">
        <text>N-[(R)-4-phosphopantothenoyl]-L-cysteine + H(+) = (R)-4'-phosphopantetheine + CO2</text>
        <dbReference type="Rhea" id="RHEA:16793"/>
        <dbReference type="ChEBI" id="CHEBI:15378"/>
        <dbReference type="ChEBI" id="CHEBI:16526"/>
        <dbReference type="ChEBI" id="CHEBI:59458"/>
        <dbReference type="ChEBI" id="CHEBI:61723"/>
        <dbReference type="EC" id="4.1.1.36"/>
    </reaction>
</comment>
<feature type="binding site" evidence="1">
    <location>
        <position position="324"/>
    </location>
    <ligand>
        <name>CTP</name>
        <dbReference type="ChEBI" id="CHEBI:37563"/>
    </ligand>
</feature>
<reference evidence="5 6" key="1">
    <citation type="submission" date="2019-08" db="EMBL/GenBank/DDBJ databases">
        <authorList>
            <person name="Chang H.C."/>
            <person name="Mun S.Y."/>
        </authorList>
    </citation>
    <scope>NUCLEOTIDE SEQUENCE [LARGE SCALE GENOMIC DNA]</scope>
    <source>
        <strain evidence="5 6">SK</strain>
    </source>
</reference>
<name>A0A7H1MMZ4_9LACO</name>
<keyword evidence="1" id="KW-0479">Metal-binding</keyword>
<dbReference type="InterPro" id="IPR007085">
    <property type="entry name" value="DNA/pantothenate-metab_flavo_C"/>
</dbReference>